<evidence type="ECO:0000259" key="3">
    <source>
        <dbReference type="PROSITE" id="PS50206"/>
    </source>
</evidence>
<comment type="catalytic activity">
    <reaction evidence="2">
        <text>5-methylaminomethyl-S-(2E)-geranyl-thiouridine(34) in tRNA + selenophosphate + H(+) = 5-methylaminomethyl-2-(Se-phospho)selenouridine(34) in tRNA + (2E)-thiogeraniol</text>
        <dbReference type="Rhea" id="RHEA:60172"/>
        <dbReference type="Rhea" id="RHEA-COMP:14654"/>
        <dbReference type="Rhea" id="RHEA-COMP:15523"/>
        <dbReference type="ChEBI" id="CHEBI:15378"/>
        <dbReference type="ChEBI" id="CHEBI:16144"/>
        <dbReference type="ChEBI" id="CHEBI:140632"/>
        <dbReference type="ChEBI" id="CHEBI:143702"/>
        <dbReference type="ChEBI" id="CHEBI:143703"/>
    </reaction>
</comment>
<dbReference type="EMBL" id="CP024634">
    <property type="protein sequence ID" value="AYQ56754.1"/>
    <property type="molecule type" value="Genomic_DNA"/>
</dbReference>
<accession>A0A3G3IMG1</accession>
<dbReference type="InterPro" id="IPR036873">
    <property type="entry name" value="Rhodanese-like_dom_sf"/>
</dbReference>
<dbReference type="PANTHER" id="PTHR30401">
    <property type="entry name" value="TRNA 2-SELENOURIDINE SYNTHASE"/>
    <property type="match status" value="1"/>
</dbReference>
<dbReference type="InterPro" id="IPR001763">
    <property type="entry name" value="Rhodanese-like_dom"/>
</dbReference>
<evidence type="ECO:0000313" key="4">
    <source>
        <dbReference type="EMBL" id="AYQ56754.1"/>
    </source>
</evidence>
<gene>
    <name evidence="2" type="primary">selU</name>
    <name evidence="4" type="ORF">MS2017_1046</name>
</gene>
<comment type="function">
    <text evidence="2">Involved in the post-transcriptional modification of the uridine at the wobble position (U34) of tRNA(Lys), tRNA(Glu) and tRNA(Gln). Catalyzes the conversion of 2-thiouridine (S2U-RNA) to 2-selenouridine (Se2U-RNA). Acts in a two-step process involving geranylation of 2-thiouridine (S2U) to S-geranyl-2-thiouridine (geS2U) and subsequent selenation of the latter derivative to 2-selenouridine (Se2U) in the tRNA chain.</text>
</comment>
<comment type="similarity">
    <text evidence="2">Belongs to the SelU family.</text>
</comment>
<dbReference type="NCBIfam" id="NF008751">
    <property type="entry name" value="PRK11784.1-3"/>
    <property type="match status" value="1"/>
</dbReference>
<sequence>MRLLKATASLLYKLMPELTQITDFTRLFSNNIPLIDSRAPIEFKQGAFPHTHNLILMNDEEREEIGTCYKNKGQAQAIGLGHQLVQGKVKDQRIEAWLEFVKNNPNGALYCFRGGLRSQIAQQWIYEASGIDYPRITGGYKALRRFLIEETDRIMQKITPVVIGGQTGCGKTLLLNKFKNTIDLEGLANHRGSAFGNTTTPQPTQINFENTLAIELIKQQHCAHLIFEDEGANIGANHIPDCIQVKTRQADLILLDASTEQRLQVSMDAYVIDMCQNFIKLDSQHGFSNFANYWLTSLEKIQKRLGLERYQALLKKVNTALSMYQEQDNATGFYPVIEELLVDYYDPMYDYQIQKKMDRVVFKGNAEEVLSYLKTFA</sequence>
<comment type="catalytic activity">
    <reaction evidence="2">
        <text>5-methylaminomethyl-2-(Se-phospho)selenouridine(34) in tRNA + H2O = 5-methylaminomethyl-2-selenouridine(34) in tRNA + phosphate</text>
        <dbReference type="Rhea" id="RHEA:60176"/>
        <dbReference type="Rhea" id="RHEA-COMP:10196"/>
        <dbReference type="Rhea" id="RHEA-COMP:15523"/>
        <dbReference type="ChEBI" id="CHEBI:15377"/>
        <dbReference type="ChEBI" id="CHEBI:43474"/>
        <dbReference type="ChEBI" id="CHEBI:82743"/>
        <dbReference type="ChEBI" id="CHEBI:143702"/>
    </reaction>
</comment>
<dbReference type="InterPro" id="IPR058840">
    <property type="entry name" value="AAA_SelU"/>
</dbReference>
<organism evidence="4 5">
    <name type="scientific">Bathymodiolus thermophilus thioautotrophic gill symbiont</name>
    <dbReference type="NCBI Taxonomy" id="2360"/>
    <lineage>
        <taxon>Bacteria</taxon>
        <taxon>Pseudomonadati</taxon>
        <taxon>Pseudomonadota</taxon>
        <taxon>Gammaproteobacteria</taxon>
        <taxon>sulfur-oxidizing symbionts</taxon>
    </lineage>
</organism>
<keyword evidence="2" id="KW-0808">Transferase</keyword>
<dbReference type="NCBIfam" id="TIGR03167">
    <property type="entry name" value="tRNA_sel_U_synt"/>
    <property type="match status" value="1"/>
</dbReference>
<name>A0A3G3IMG1_9GAMM</name>
<keyword evidence="1 2" id="KW-0711">Selenium</keyword>
<evidence type="ECO:0000256" key="1">
    <source>
        <dbReference type="ARBA" id="ARBA00023266"/>
    </source>
</evidence>
<dbReference type="SUPFAM" id="SSF52821">
    <property type="entry name" value="Rhodanese/Cell cycle control phosphatase"/>
    <property type="match status" value="1"/>
</dbReference>
<comment type="catalytic activity">
    <reaction evidence="2">
        <text>5-methylaminomethyl-2-thiouridine(34) in tRNA + selenophosphate + (2E)-geranyl diphosphate + H2O + H(+) = 5-methylaminomethyl-2-selenouridine(34) in tRNA + (2E)-thiogeraniol + phosphate + diphosphate</text>
        <dbReference type="Rhea" id="RHEA:42716"/>
        <dbReference type="Rhea" id="RHEA-COMP:10195"/>
        <dbReference type="Rhea" id="RHEA-COMP:10196"/>
        <dbReference type="ChEBI" id="CHEBI:15377"/>
        <dbReference type="ChEBI" id="CHEBI:15378"/>
        <dbReference type="ChEBI" id="CHEBI:16144"/>
        <dbReference type="ChEBI" id="CHEBI:33019"/>
        <dbReference type="ChEBI" id="CHEBI:43474"/>
        <dbReference type="ChEBI" id="CHEBI:58057"/>
        <dbReference type="ChEBI" id="CHEBI:74455"/>
        <dbReference type="ChEBI" id="CHEBI:82743"/>
        <dbReference type="ChEBI" id="CHEBI:143703"/>
        <dbReference type="EC" id="2.9.1.3"/>
    </reaction>
</comment>
<dbReference type="GO" id="GO:0002098">
    <property type="term" value="P:tRNA wobble uridine modification"/>
    <property type="evidence" value="ECO:0007669"/>
    <property type="project" value="UniProtKB-UniRule"/>
</dbReference>
<dbReference type="AlphaFoldDB" id="A0A3G3IMG1"/>
<dbReference type="InterPro" id="IPR017582">
    <property type="entry name" value="SelU"/>
</dbReference>
<dbReference type="GO" id="GO:0043828">
    <property type="term" value="F:tRNA 2-selenouridine synthase activity"/>
    <property type="evidence" value="ECO:0007669"/>
    <property type="project" value="UniProtKB-EC"/>
</dbReference>
<dbReference type="Gene3D" id="3.40.250.10">
    <property type="entry name" value="Rhodanese-like domain"/>
    <property type="match status" value="1"/>
</dbReference>
<dbReference type="PANTHER" id="PTHR30401:SF0">
    <property type="entry name" value="TRNA 2-SELENOURIDINE SYNTHASE"/>
    <property type="match status" value="1"/>
</dbReference>
<protein>
    <recommendedName>
        <fullName evidence="2">tRNA 2-selenouridine synthase</fullName>
        <ecNumber evidence="2">2.9.1.3</ecNumber>
    </recommendedName>
</protein>
<dbReference type="HAMAP" id="MF_01622">
    <property type="entry name" value="tRNA_sel_U_synth"/>
    <property type="match status" value="1"/>
</dbReference>
<dbReference type="EC" id="2.9.1.3" evidence="2"/>
<dbReference type="CDD" id="cd01520">
    <property type="entry name" value="RHOD_YbbB"/>
    <property type="match status" value="1"/>
</dbReference>
<evidence type="ECO:0000313" key="5">
    <source>
        <dbReference type="Proteomes" id="UP000278334"/>
    </source>
</evidence>
<feature type="active site" description="S-selanylcysteine intermediate" evidence="2">
    <location>
        <position position="111"/>
    </location>
</feature>
<dbReference type="Proteomes" id="UP000278334">
    <property type="component" value="Chromosome"/>
</dbReference>
<reference evidence="4 5" key="1">
    <citation type="submission" date="2017-11" db="EMBL/GenBank/DDBJ databases">
        <title>Genome sequence of the bacterial symbiont EPR9N from a vent mussel Bathymodiolus thermophilus.</title>
        <authorList>
            <person name="Won Y.-J."/>
        </authorList>
    </citation>
    <scope>NUCLEOTIDE SEQUENCE [LARGE SCALE GENOMIC DNA]</scope>
    <source>
        <strain evidence="4 5">EPR9N</strain>
    </source>
</reference>
<evidence type="ECO:0000256" key="2">
    <source>
        <dbReference type="HAMAP-Rule" id="MF_01622"/>
    </source>
</evidence>
<dbReference type="PROSITE" id="PS50206">
    <property type="entry name" value="RHODANESE_3"/>
    <property type="match status" value="1"/>
</dbReference>
<comment type="subunit">
    <text evidence="2">Monomer.</text>
</comment>
<dbReference type="KEGG" id="bthg:MS2017_1046"/>
<dbReference type="Pfam" id="PF26341">
    <property type="entry name" value="AAA_SelU"/>
    <property type="match status" value="1"/>
</dbReference>
<dbReference type="GO" id="GO:0016765">
    <property type="term" value="F:transferase activity, transferring alkyl or aryl (other than methyl) groups"/>
    <property type="evidence" value="ECO:0007669"/>
    <property type="project" value="UniProtKB-UniRule"/>
</dbReference>
<feature type="domain" description="Rhodanese" evidence="3">
    <location>
        <begin position="28"/>
        <end position="152"/>
    </location>
</feature>
<comment type="catalytic activity">
    <reaction evidence="2">
        <text>5-methylaminomethyl-2-thiouridine(34) in tRNA + (2E)-geranyl diphosphate = 5-methylaminomethyl-S-(2E)-geranyl-thiouridine(34) in tRNA + diphosphate</text>
        <dbReference type="Rhea" id="RHEA:14085"/>
        <dbReference type="Rhea" id="RHEA-COMP:10195"/>
        <dbReference type="Rhea" id="RHEA-COMP:14654"/>
        <dbReference type="ChEBI" id="CHEBI:33019"/>
        <dbReference type="ChEBI" id="CHEBI:58057"/>
        <dbReference type="ChEBI" id="CHEBI:74455"/>
        <dbReference type="ChEBI" id="CHEBI:140632"/>
    </reaction>
</comment>
<proteinExistence type="inferred from homology"/>